<accession>A0ABN9MV07</accession>
<dbReference type="RefSeq" id="WP_308475119.1">
    <property type="nucleotide sequence ID" value="NZ_OY726394.1"/>
</dbReference>
<evidence type="ECO:0000313" key="5">
    <source>
        <dbReference type="EMBL" id="CAJ1493668.1"/>
    </source>
</evidence>
<protein>
    <submittedName>
        <fullName evidence="5">ABC transporter ATP-binding protein</fullName>
    </submittedName>
</protein>
<feature type="domain" description="ABC transporter" evidence="4">
    <location>
        <begin position="30"/>
        <end position="265"/>
    </location>
</feature>
<reference evidence="5 6" key="1">
    <citation type="submission" date="2023-08" db="EMBL/GenBank/DDBJ databases">
        <authorList>
            <person name="Folkvardsen B D."/>
            <person name="Norman A."/>
        </authorList>
    </citation>
    <scope>NUCLEOTIDE SEQUENCE [LARGE SCALE GENOMIC DNA]</scope>
    <source>
        <strain evidence="5 6">Mu0083</strain>
    </source>
</reference>
<dbReference type="InterPro" id="IPR017911">
    <property type="entry name" value="MacB-like_ATP-bd"/>
</dbReference>
<evidence type="ECO:0000256" key="2">
    <source>
        <dbReference type="ARBA" id="ARBA00022741"/>
    </source>
</evidence>
<dbReference type="Proteomes" id="UP001190336">
    <property type="component" value="Chromosome"/>
</dbReference>
<proteinExistence type="predicted"/>
<dbReference type="InterPro" id="IPR027417">
    <property type="entry name" value="P-loop_NTPase"/>
</dbReference>
<dbReference type="PANTHER" id="PTHR24220">
    <property type="entry name" value="IMPORT ATP-BINDING PROTEIN"/>
    <property type="match status" value="1"/>
</dbReference>
<dbReference type="PROSITE" id="PS50893">
    <property type="entry name" value="ABC_TRANSPORTER_2"/>
    <property type="match status" value="1"/>
</dbReference>
<dbReference type="InterPro" id="IPR017871">
    <property type="entry name" value="ABC_transporter-like_CS"/>
</dbReference>
<evidence type="ECO:0000256" key="3">
    <source>
        <dbReference type="ARBA" id="ARBA00022840"/>
    </source>
</evidence>
<gene>
    <name evidence="5" type="ORF">MU0083_000433</name>
</gene>
<dbReference type="SMART" id="SM00382">
    <property type="entry name" value="AAA"/>
    <property type="match status" value="1"/>
</dbReference>
<dbReference type="Pfam" id="PF00005">
    <property type="entry name" value="ABC_tran"/>
    <property type="match status" value="1"/>
</dbReference>
<dbReference type="InterPro" id="IPR003439">
    <property type="entry name" value="ABC_transporter-like_ATP-bd"/>
</dbReference>
<dbReference type="EMBL" id="OY726394">
    <property type="protein sequence ID" value="CAJ1493668.1"/>
    <property type="molecule type" value="Genomic_DNA"/>
</dbReference>
<keyword evidence="6" id="KW-1185">Reference proteome</keyword>
<evidence type="ECO:0000256" key="1">
    <source>
        <dbReference type="ARBA" id="ARBA00022448"/>
    </source>
</evidence>
<evidence type="ECO:0000313" key="6">
    <source>
        <dbReference type="Proteomes" id="UP001190336"/>
    </source>
</evidence>
<dbReference type="InterPro" id="IPR015854">
    <property type="entry name" value="ABC_transpr_LolD-like"/>
</dbReference>
<dbReference type="Gene3D" id="3.40.50.300">
    <property type="entry name" value="P-loop containing nucleotide triphosphate hydrolases"/>
    <property type="match status" value="1"/>
</dbReference>
<keyword evidence="3 5" id="KW-0067">ATP-binding</keyword>
<keyword evidence="2" id="KW-0547">Nucleotide-binding</keyword>
<dbReference type="InterPro" id="IPR003593">
    <property type="entry name" value="AAA+_ATPase"/>
</dbReference>
<dbReference type="PROSITE" id="PS00211">
    <property type="entry name" value="ABC_TRANSPORTER_1"/>
    <property type="match status" value="1"/>
</dbReference>
<keyword evidence="1" id="KW-0813">Transport</keyword>
<sequence>MIRTEMHTVDMELDRNGQTPPVVLRPPVVLEARNLHKQFGEGDTATPILRDINIQITRGEFVAMVGPSGSGKSTLLSILGLLDMPTSGDVLINGQSVAQLSRRQLAAVRCQTLGYVFQAFNLLAGLSVVENVMLPGLLAGKSGRAQHAHAMSLLDQVGLAAKSKRVPSELSGGEQQRVAVARALFMKPDVILADEPTGNLDTINGQRVIDALYNLNAAGQTIVLVTHDRKIADDAPRLISLLDGEVETDSGIAHAPNNVSWLAEH</sequence>
<dbReference type="GO" id="GO:0005524">
    <property type="term" value="F:ATP binding"/>
    <property type="evidence" value="ECO:0007669"/>
    <property type="project" value="UniProtKB-KW"/>
</dbReference>
<name>A0ABN9MV07_9MYCO</name>
<dbReference type="CDD" id="cd03255">
    <property type="entry name" value="ABC_MJ0796_LolCDE_FtsE"/>
    <property type="match status" value="1"/>
</dbReference>
<dbReference type="PANTHER" id="PTHR24220:SF86">
    <property type="entry name" value="ABC TRANSPORTER ABCH.1"/>
    <property type="match status" value="1"/>
</dbReference>
<dbReference type="SUPFAM" id="SSF52540">
    <property type="entry name" value="P-loop containing nucleoside triphosphate hydrolases"/>
    <property type="match status" value="1"/>
</dbReference>
<evidence type="ECO:0000259" key="4">
    <source>
        <dbReference type="PROSITE" id="PS50893"/>
    </source>
</evidence>
<organism evidence="5 6">
    <name type="scientific">[Mycobacterium] kokjensenii</name>
    <dbReference type="NCBI Taxonomy" id="3064287"/>
    <lineage>
        <taxon>Bacteria</taxon>
        <taxon>Bacillati</taxon>
        <taxon>Actinomycetota</taxon>
        <taxon>Actinomycetes</taxon>
        <taxon>Mycobacteriales</taxon>
        <taxon>Mycobacteriaceae</taxon>
        <taxon>Mycolicibacter</taxon>
    </lineage>
</organism>